<keyword evidence="6 8" id="KW-1133">Transmembrane helix</keyword>
<dbReference type="AlphaFoldDB" id="A0A4P9WD41"/>
<dbReference type="PANTHER" id="PTHR22950">
    <property type="entry name" value="AMINO ACID TRANSPORTER"/>
    <property type="match status" value="1"/>
</dbReference>
<protein>
    <submittedName>
        <fullName evidence="10">Transmembrane amino acid transporter protein-domain-containing protein</fullName>
    </submittedName>
</protein>
<evidence type="ECO:0000256" key="3">
    <source>
        <dbReference type="ARBA" id="ARBA00022448"/>
    </source>
</evidence>
<dbReference type="PANTHER" id="PTHR22950:SF692">
    <property type="entry name" value="TRANSMEMBRANE AMINO ACID TRANSPORTER FAMILY PROTEIN"/>
    <property type="match status" value="1"/>
</dbReference>
<evidence type="ECO:0000313" key="10">
    <source>
        <dbReference type="EMBL" id="RKO89553.1"/>
    </source>
</evidence>
<comment type="similarity">
    <text evidence="2">Belongs to the amino acid/polyamine transporter 2 family.</text>
</comment>
<feature type="transmembrane region" description="Helical" evidence="8">
    <location>
        <begin position="86"/>
        <end position="107"/>
    </location>
</feature>
<dbReference type="OrthoDB" id="655540at2759"/>
<evidence type="ECO:0000313" key="11">
    <source>
        <dbReference type="Proteomes" id="UP000269721"/>
    </source>
</evidence>
<dbReference type="GO" id="GO:0005774">
    <property type="term" value="C:vacuolar membrane"/>
    <property type="evidence" value="ECO:0007669"/>
    <property type="project" value="TreeGrafter"/>
</dbReference>
<evidence type="ECO:0000256" key="8">
    <source>
        <dbReference type="SAM" id="Phobius"/>
    </source>
</evidence>
<feature type="transmembrane region" description="Helical" evidence="8">
    <location>
        <begin position="26"/>
        <end position="45"/>
    </location>
</feature>
<organism evidence="10 11">
    <name type="scientific">Blyttiomyces helicus</name>
    <dbReference type="NCBI Taxonomy" id="388810"/>
    <lineage>
        <taxon>Eukaryota</taxon>
        <taxon>Fungi</taxon>
        <taxon>Fungi incertae sedis</taxon>
        <taxon>Chytridiomycota</taxon>
        <taxon>Chytridiomycota incertae sedis</taxon>
        <taxon>Chytridiomycetes</taxon>
        <taxon>Chytridiomycetes incertae sedis</taxon>
        <taxon>Blyttiomyces</taxon>
    </lineage>
</organism>
<feature type="non-terminal residue" evidence="10">
    <location>
        <position position="1"/>
    </location>
</feature>
<evidence type="ECO:0000256" key="5">
    <source>
        <dbReference type="ARBA" id="ARBA00022970"/>
    </source>
</evidence>
<keyword evidence="11" id="KW-1185">Reference proteome</keyword>
<evidence type="ECO:0000256" key="1">
    <source>
        <dbReference type="ARBA" id="ARBA00004141"/>
    </source>
</evidence>
<comment type="subcellular location">
    <subcellularLocation>
        <location evidence="1">Membrane</location>
        <topology evidence="1">Multi-pass membrane protein</topology>
    </subcellularLocation>
</comment>
<evidence type="ECO:0000256" key="4">
    <source>
        <dbReference type="ARBA" id="ARBA00022692"/>
    </source>
</evidence>
<evidence type="ECO:0000256" key="6">
    <source>
        <dbReference type="ARBA" id="ARBA00022989"/>
    </source>
</evidence>
<keyword evidence="4 8" id="KW-0812">Transmembrane</keyword>
<feature type="transmembrane region" description="Helical" evidence="8">
    <location>
        <begin position="142"/>
        <end position="163"/>
    </location>
</feature>
<dbReference type="GO" id="GO:0015179">
    <property type="term" value="F:L-amino acid transmembrane transporter activity"/>
    <property type="evidence" value="ECO:0007669"/>
    <property type="project" value="TreeGrafter"/>
</dbReference>
<evidence type="ECO:0000259" key="9">
    <source>
        <dbReference type="Pfam" id="PF01490"/>
    </source>
</evidence>
<sequence>QSTTNTVNCLMGVGLLALPFALSRSGWVPGIAMMMLFGFAASYTAKLIARCMDVADIFLPGTRRMRDRPMTLGDVGDMAFGDTGRAFVTGMFVLELAAAAVAFLILFSDTLCLIFPTISLVHAKILGAIIVLPTTYPKSLSFLSYGSVVGILAMVNIAVILLWDGLTTPEGPGSVWQPARTKLW</sequence>
<proteinExistence type="inferred from homology"/>
<feature type="non-terminal residue" evidence="10">
    <location>
        <position position="184"/>
    </location>
</feature>
<evidence type="ECO:0000256" key="7">
    <source>
        <dbReference type="ARBA" id="ARBA00023136"/>
    </source>
</evidence>
<keyword evidence="3" id="KW-0813">Transport</keyword>
<keyword evidence="5" id="KW-0029">Amino-acid transport</keyword>
<dbReference type="Proteomes" id="UP000269721">
    <property type="component" value="Unassembled WGS sequence"/>
</dbReference>
<dbReference type="InterPro" id="IPR013057">
    <property type="entry name" value="AA_transpt_TM"/>
</dbReference>
<reference evidence="11" key="1">
    <citation type="journal article" date="2018" name="Nat. Microbiol.">
        <title>Leveraging single-cell genomics to expand the fungal tree of life.</title>
        <authorList>
            <person name="Ahrendt S.R."/>
            <person name="Quandt C.A."/>
            <person name="Ciobanu D."/>
            <person name="Clum A."/>
            <person name="Salamov A."/>
            <person name="Andreopoulos B."/>
            <person name="Cheng J.F."/>
            <person name="Woyke T."/>
            <person name="Pelin A."/>
            <person name="Henrissat B."/>
            <person name="Reynolds N.K."/>
            <person name="Benny G.L."/>
            <person name="Smith M.E."/>
            <person name="James T.Y."/>
            <person name="Grigoriev I.V."/>
        </authorList>
    </citation>
    <scope>NUCLEOTIDE SEQUENCE [LARGE SCALE GENOMIC DNA]</scope>
</reference>
<dbReference type="Pfam" id="PF01490">
    <property type="entry name" value="Aa_trans"/>
    <property type="match status" value="1"/>
</dbReference>
<gene>
    <name evidence="10" type="ORF">BDK51DRAFT_7665</name>
</gene>
<accession>A0A4P9WD41</accession>
<keyword evidence="7 8" id="KW-0472">Membrane</keyword>
<evidence type="ECO:0000256" key="2">
    <source>
        <dbReference type="ARBA" id="ARBA00008066"/>
    </source>
</evidence>
<dbReference type="EMBL" id="KZ996023">
    <property type="protein sequence ID" value="RKO89553.1"/>
    <property type="molecule type" value="Genomic_DNA"/>
</dbReference>
<feature type="transmembrane region" description="Helical" evidence="8">
    <location>
        <begin position="113"/>
        <end position="135"/>
    </location>
</feature>
<name>A0A4P9WD41_9FUNG</name>
<feature type="domain" description="Amino acid transporter transmembrane" evidence="9">
    <location>
        <begin position="2"/>
        <end position="161"/>
    </location>
</feature>